<dbReference type="GO" id="GO:0015969">
    <property type="term" value="P:guanosine tetraphosphate metabolic process"/>
    <property type="evidence" value="ECO:0007669"/>
    <property type="project" value="InterPro"/>
</dbReference>
<protein>
    <submittedName>
        <fullName evidence="1">RelA/SpoT domain-containing protein</fullName>
    </submittedName>
</protein>
<dbReference type="PANTHER" id="PTHR47837:SF1">
    <property type="entry name" value="GTP PYROPHOSPHOKINASE YJBM"/>
    <property type="match status" value="1"/>
</dbReference>
<sequence length="363" mass="41059">MHSKFHYANMDWIKPEYSKGQIDRAGRVMVDPSATPEAISDAAAVVNNWRASHNYPLNTFKVTLRRKALAVDPGRLVAQRIKRMSSIEAKLTRFQRMRMSQMQDIGGARVIVGNVGQVRKLVRTYLDSDLKHSLDAMDDYIDSPKASGYRGVHMVYRYNSDKQAPAVYNGLCIELQFRTRLQHAWATAVETVGTFLQQALKSSQGEERWLRFFALMGSVFAHKERCTSLVPDTPISEVQLVADVRELAQSLNVHYVLRAYQQAIKVAREGDERRSNYFYLLVLEPQSGKMTVTGYPRARLDQATAEYLREERRVAGSAGAEAVLVSVDSIASLERAYPNYFLDTAVFLRELTAITGLSPQEVR</sequence>
<dbReference type="Pfam" id="PF04607">
    <property type="entry name" value="RelA_SpoT"/>
    <property type="match status" value="1"/>
</dbReference>
<name>A0A3S9YYX2_9BURK</name>
<dbReference type="SUPFAM" id="SSF81301">
    <property type="entry name" value="Nucleotidyltransferase"/>
    <property type="match status" value="1"/>
</dbReference>
<dbReference type="PANTHER" id="PTHR47837">
    <property type="entry name" value="GTP PYROPHOSPHOKINASE YJBM"/>
    <property type="match status" value="1"/>
</dbReference>
<organism evidence="1 2">
    <name type="scientific">Achromobacter spanius</name>
    <dbReference type="NCBI Taxonomy" id="217203"/>
    <lineage>
        <taxon>Bacteria</taxon>
        <taxon>Pseudomonadati</taxon>
        <taxon>Pseudomonadota</taxon>
        <taxon>Betaproteobacteria</taxon>
        <taxon>Burkholderiales</taxon>
        <taxon>Alcaligenaceae</taxon>
        <taxon>Achromobacter</taxon>
    </lineage>
</organism>
<dbReference type="InterPro" id="IPR052366">
    <property type="entry name" value="GTP_Pyrophosphokinase"/>
</dbReference>
<reference evidence="1" key="1">
    <citation type="submission" date="2022-09" db="EMBL/GenBank/DDBJ databases">
        <title>Intensive care unit water sources are persistently colonized with multi-drug resistant bacteria and are the site of extensive horizontal gene transfer of antibiotic resistance genes.</title>
        <authorList>
            <person name="Diorio-Toth L."/>
        </authorList>
    </citation>
    <scope>NUCLEOTIDE SEQUENCE</scope>
    <source>
        <strain evidence="1">GD03843</strain>
    </source>
</reference>
<gene>
    <name evidence="1" type="ORF">N5D93_30720</name>
</gene>
<dbReference type="CDD" id="cd05399">
    <property type="entry name" value="NT_Rel-Spo_like"/>
    <property type="match status" value="1"/>
</dbReference>
<dbReference type="EMBL" id="JAOCDZ010000038">
    <property type="protein sequence ID" value="MDH0740205.1"/>
    <property type="molecule type" value="Genomic_DNA"/>
</dbReference>
<evidence type="ECO:0000313" key="1">
    <source>
        <dbReference type="EMBL" id="MDH0740205.1"/>
    </source>
</evidence>
<comment type="caution">
    <text evidence="1">The sequence shown here is derived from an EMBL/GenBank/DDBJ whole genome shotgun (WGS) entry which is preliminary data.</text>
</comment>
<dbReference type="SMART" id="SM00954">
    <property type="entry name" value="RelA_SpoT"/>
    <property type="match status" value="1"/>
</dbReference>
<dbReference type="RefSeq" id="WP_127185234.1">
    <property type="nucleotide sequence ID" value="NZ_CP034689.1"/>
</dbReference>
<evidence type="ECO:0000313" key="2">
    <source>
        <dbReference type="Proteomes" id="UP001161094"/>
    </source>
</evidence>
<accession>A0A3S9YYX2</accession>
<dbReference type="AlphaFoldDB" id="A0A3S9YYX2"/>
<dbReference type="InterPro" id="IPR043519">
    <property type="entry name" value="NT_sf"/>
</dbReference>
<dbReference type="Gene3D" id="3.30.460.10">
    <property type="entry name" value="Beta Polymerase, domain 2"/>
    <property type="match status" value="1"/>
</dbReference>
<dbReference type="InterPro" id="IPR007685">
    <property type="entry name" value="RelA_SpoT"/>
</dbReference>
<dbReference type="Proteomes" id="UP001161094">
    <property type="component" value="Unassembled WGS sequence"/>
</dbReference>
<proteinExistence type="predicted"/>